<proteinExistence type="predicted"/>
<evidence type="ECO:0000259" key="3">
    <source>
        <dbReference type="PROSITE" id="PS51724"/>
    </source>
</evidence>
<dbReference type="PROSITE" id="PS51724">
    <property type="entry name" value="SPOR"/>
    <property type="match status" value="1"/>
</dbReference>
<accession>A0A421BUA5</accession>
<reference evidence="4 5" key="1">
    <citation type="submission" date="2018-10" db="EMBL/GenBank/DDBJ databases">
        <title>Rhodobacter sp . BO-81.</title>
        <authorList>
            <person name="Im W.T."/>
        </authorList>
    </citation>
    <scope>NUCLEOTIDE SEQUENCE [LARGE SCALE GENOMIC DNA]</scope>
    <source>
        <strain evidence="4 5">BO-81</strain>
    </source>
</reference>
<feature type="compositionally biased region" description="Gly residues" evidence="1">
    <location>
        <begin position="10"/>
        <end position="20"/>
    </location>
</feature>
<dbReference type="Gene3D" id="3.30.70.1070">
    <property type="entry name" value="Sporulation related repeat"/>
    <property type="match status" value="1"/>
</dbReference>
<evidence type="ECO:0000256" key="1">
    <source>
        <dbReference type="SAM" id="MobiDB-lite"/>
    </source>
</evidence>
<dbReference type="InterPro" id="IPR007730">
    <property type="entry name" value="SPOR-like_dom"/>
</dbReference>
<feature type="region of interest" description="Disordered" evidence="1">
    <location>
        <begin position="232"/>
        <end position="252"/>
    </location>
</feature>
<feature type="region of interest" description="Disordered" evidence="1">
    <location>
        <begin position="1"/>
        <end position="25"/>
    </location>
</feature>
<sequence>MASNYDRDSGGYGYEGGGHEPGAPHGIAEPVSRWVQYAGAATSIALILGVVVWGYRLAVRDVSGVPVIRALEGPARIAPEDPGGDLARHVGLSVNEVAGTGLAAPAPERVVLAPDPERLTDDDGPMSALRPLPDVTRPARAAAPEDPVPAAAPVAELPEGSAVAIDAEAVPDPAAEAAEADIVAGVAAPAAVIPPAAKPAAAPAPSASAVIPKTVPGVARSPRPMKRPAKDLVASAAASDTPGNRPTAKPRAVTEVEPAKLAEGTRVVQIGAFDSPEIARKEWDRIAARFDPLLDGKQRIVQKATSGGRDFWRLRVAGFGNVDEARRFCAALVAEGANCIPTLAR</sequence>
<dbReference type="GO" id="GO:0042834">
    <property type="term" value="F:peptidoglycan binding"/>
    <property type="evidence" value="ECO:0007669"/>
    <property type="project" value="InterPro"/>
</dbReference>
<name>A0A421BUA5_9RHOB</name>
<keyword evidence="2" id="KW-1133">Transmembrane helix</keyword>
<keyword evidence="2" id="KW-0472">Membrane</keyword>
<dbReference type="EMBL" id="RCHI01000003">
    <property type="protein sequence ID" value="RLL71864.1"/>
    <property type="molecule type" value="Genomic_DNA"/>
</dbReference>
<comment type="caution">
    <text evidence="4">The sequence shown here is derived from an EMBL/GenBank/DDBJ whole genome shotgun (WGS) entry which is preliminary data.</text>
</comment>
<feature type="transmembrane region" description="Helical" evidence="2">
    <location>
        <begin position="34"/>
        <end position="55"/>
    </location>
</feature>
<dbReference type="RefSeq" id="WP_121531327.1">
    <property type="nucleotide sequence ID" value="NZ_RCHI01000003.1"/>
</dbReference>
<dbReference type="InterPro" id="IPR036680">
    <property type="entry name" value="SPOR-like_sf"/>
</dbReference>
<gene>
    <name evidence="4" type="ORF">DYS74_04430</name>
</gene>
<dbReference type="Proteomes" id="UP000279673">
    <property type="component" value="Unassembled WGS sequence"/>
</dbReference>
<dbReference type="SUPFAM" id="SSF110997">
    <property type="entry name" value="Sporulation related repeat"/>
    <property type="match status" value="1"/>
</dbReference>
<dbReference type="AlphaFoldDB" id="A0A421BUA5"/>
<keyword evidence="5" id="KW-1185">Reference proteome</keyword>
<evidence type="ECO:0000256" key="2">
    <source>
        <dbReference type="SAM" id="Phobius"/>
    </source>
</evidence>
<keyword evidence="2" id="KW-0812">Transmembrane</keyword>
<organism evidence="4 5">
    <name type="scientific">Paenirhodobacter hankyongi</name>
    <dbReference type="NCBI Taxonomy" id="2294033"/>
    <lineage>
        <taxon>Bacteria</taxon>
        <taxon>Pseudomonadati</taxon>
        <taxon>Pseudomonadota</taxon>
        <taxon>Alphaproteobacteria</taxon>
        <taxon>Rhodobacterales</taxon>
        <taxon>Rhodobacter group</taxon>
        <taxon>Paenirhodobacter</taxon>
    </lineage>
</organism>
<protein>
    <submittedName>
        <fullName evidence="4">SPOR domain-containing protein</fullName>
    </submittedName>
</protein>
<evidence type="ECO:0000313" key="4">
    <source>
        <dbReference type="EMBL" id="RLL71864.1"/>
    </source>
</evidence>
<feature type="domain" description="SPOR" evidence="3">
    <location>
        <begin position="260"/>
        <end position="345"/>
    </location>
</feature>
<dbReference type="Pfam" id="PF05036">
    <property type="entry name" value="SPOR"/>
    <property type="match status" value="1"/>
</dbReference>
<evidence type="ECO:0000313" key="5">
    <source>
        <dbReference type="Proteomes" id="UP000279673"/>
    </source>
</evidence>